<dbReference type="Proteomes" id="UP001193734">
    <property type="component" value="Unassembled WGS sequence"/>
</dbReference>
<evidence type="ECO:0000256" key="1">
    <source>
        <dbReference type="SAM" id="Phobius"/>
    </source>
</evidence>
<keyword evidence="1" id="KW-0472">Membrane</keyword>
<keyword evidence="1" id="KW-1133">Transmembrane helix</keyword>
<dbReference type="Pfam" id="PF09919">
    <property type="entry name" value="DUF2149"/>
    <property type="match status" value="1"/>
</dbReference>
<reference evidence="2 3" key="1">
    <citation type="submission" date="2020-05" db="EMBL/GenBank/DDBJ databases">
        <title>Distinct polysaccharide utilization as determinants for interspecies competition between intestinal Prevotella spp.</title>
        <authorList>
            <person name="Galvez E.J.C."/>
            <person name="Iljazovic A."/>
            <person name="Strowig T."/>
        </authorList>
    </citation>
    <scope>NUCLEOTIDE SEQUENCE [LARGE SCALE GENOMIC DNA]</scope>
    <source>
        <strain evidence="2 3">PROD</strain>
    </source>
</reference>
<dbReference type="RefSeq" id="WP_172178488.1">
    <property type="nucleotide sequence ID" value="NZ_CASGIA010000023.1"/>
</dbReference>
<protein>
    <submittedName>
        <fullName evidence="2">DUF2149 domain-containing protein</fullName>
    </submittedName>
</protein>
<accession>A0ABX2AWW5</accession>
<evidence type="ECO:0000313" key="2">
    <source>
        <dbReference type="EMBL" id="NPE14974.1"/>
    </source>
</evidence>
<keyword evidence="1" id="KW-0812">Transmembrane</keyword>
<feature type="transmembrane region" description="Helical" evidence="1">
    <location>
        <begin position="20"/>
        <end position="42"/>
    </location>
</feature>
<keyword evidence="3" id="KW-1185">Reference proteome</keyword>
<dbReference type="EMBL" id="JABKKE010000022">
    <property type="protein sequence ID" value="NPE14974.1"/>
    <property type="molecule type" value="Genomic_DNA"/>
</dbReference>
<evidence type="ECO:0000313" key="3">
    <source>
        <dbReference type="Proteomes" id="UP001193734"/>
    </source>
</evidence>
<dbReference type="InterPro" id="IPR018676">
    <property type="entry name" value="DUF2149"/>
</dbReference>
<sequence length="112" mass="12443">MSRRRHRGGFLGEDDGDPLSVVVNLFDVAMVFAVSLMVAMVMHMNMTEVFGKEDYTIVKNPGKDNMEIITKEGKEINTYKALGESADGNGRQGKRLGTAYQLENGQIIYVPE</sequence>
<proteinExistence type="predicted"/>
<dbReference type="GeneID" id="82158433"/>
<comment type="caution">
    <text evidence="2">The sequence shown here is derived from an EMBL/GenBank/DDBJ whole genome shotgun (WGS) entry which is preliminary data.</text>
</comment>
<organism evidence="2 3">
    <name type="scientific">Xylanibacter rodentium</name>
    <dbReference type="NCBI Taxonomy" id="2736289"/>
    <lineage>
        <taxon>Bacteria</taxon>
        <taxon>Pseudomonadati</taxon>
        <taxon>Bacteroidota</taxon>
        <taxon>Bacteroidia</taxon>
        <taxon>Bacteroidales</taxon>
        <taxon>Prevotellaceae</taxon>
        <taxon>Xylanibacter</taxon>
    </lineage>
</organism>
<gene>
    <name evidence="2" type="ORF">HPS55_11715</name>
</gene>
<name>A0ABX2AWW5_9BACT</name>